<dbReference type="NCBIfam" id="TIGR02108">
    <property type="entry name" value="PQQ_syn_pqqB"/>
    <property type="match status" value="1"/>
</dbReference>
<keyword evidence="5 6" id="KW-0884">PQQ biosynthesis</keyword>
<comment type="similarity">
    <text evidence="2 6">Belongs to the PqqB family.</text>
</comment>
<accession>A0A1H6C372</accession>
<evidence type="ECO:0000313" key="9">
    <source>
        <dbReference type="Proteomes" id="UP000236723"/>
    </source>
</evidence>
<comment type="function">
    <text evidence="6">May be involved in the transport of PQQ or its precursor to the periplasm.</text>
</comment>
<protein>
    <recommendedName>
        <fullName evidence="3 6">Coenzyme PQQ synthesis protein B</fullName>
    </recommendedName>
    <alternativeName>
        <fullName evidence="6">Pyrroloquinoline quinone biosynthesis protein B</fullName>
    </alternativeName>
</protein>
<evidence type="ECO:0000256" key="6">
    <source>
        <dbReference type="HAMAP-Rule" id="MF_00653"/>
    </source>
</evidence>
<evidence type="ECO:0000259" key="7">
    <source>
        <dbReference type="Pfam" id="PF12706"/>
    </source>
</evidence>
<gene>
    <name evidence="6" type="primary">pqqB</name>
    <name evidence="8" type="ORF">SAMN04489712_108284</name>
</gene>
<evidence type="ECO:0000256" key="1">
    <source>
        <dbReference type="ARBA" id="ARBA00004886"/>
    </source>
</evidence>
<dbReference type="InterPro" id="IPR036866">
    <property type="entry name" value="RibonucZ/Hydroxyglut_hydro"/>
</dbReference>
<dbReference type="AlphaFoldDB" id="A0A1H6C372"/>
<dbReference type="InterPro" id="IPR011842">
    <property type="entry name" value="PQQ_synth_PqqB"/>
</dbReference>
<dbReference type="GO" id="GO:0018189">
    <property type="term" value="P:pyrroloquinoline quinone biosynthetic process"/>
    <property type="evidence" value="ECO:0007669"/>
    <property type="project" value="UniProtKB-UniRule"/>
</dbReference>
<evidence type="ECO:0000313" key="8">
    <source>
        <dbReference type="EMBL" id="SEG67401.1"/>
    </source>
</evidence>
<dbReference type="Gene3D" id="3.60.15.10">
    <property type="entry name" value="Ribonuclease Z/Hydroxyacylglutathione hydrolase-like"/>
    <property type="match status" value="1"/>
</dbReference>
<reference evidence="9" key="1">
    <citation type="submission" date="2016-10" db="EMBL/GenBank/DDBJ databases">
        <authorList>
            <person name="Varghese N."/>
            <person name="Submissions S."/>
        </authorList>
    </citation>
    <scope>NUCLEOTIDE SEQUENCE [LARGE SCALE GENOMIC DNA]</scope>
    <source>
        <strain evidence="9">DSM 43163</strain>
    </source>
</reference>
<evidence type="ECO:0000256" key="3">
    <source>
        <dbReference type="ARBA" id="ARBA00015084"/>
    </source>
</evidence>
<name>A0A1H6C372_9ACTN</name>
<dbReference type="SUPFAM" id="SSF56281">
    <property type="entry name" value="Metallo-hydrolase/oxidoreductase"/>
    <property type="match status" value="1"/>
</dbReference>
<dbReference type="InterPro" id="IPR001279">
    <property type="entry name" value="Metallo-B-lactamas"/>
</dbReference>
<dbReference type="HAMAP" id="MF_00653">
    <property type="entry name" value="PQQ_syn_PqqB"/>
    <property type="match status" value="1"/>
</dbReference>
<dbReference type="EMBL" id="FNVO01000008">
    <property type="protein sequence ID" value="SEG67401.1"/>
    <property type="molecule type" value="Genomic_DNA"/>
</dbReference>
<dbReference type="OrthoDB" id="9778305at2"/>
<keyword evidence="9" id="KW-1185">Reference proteome</keyword>
<dbReference type="Pfam" id="PF12706">
    <property type="entry name" value="Lactamase_B_2"/>
    <property type="match status" value="1"/>
</dbReference>
<organism evidence="8 9">
    <name type="scientific">Thermomonospora echinospora</name>
    <dbReference type="NCBI Taxonomy" id="1992"/>
    <lineage>
        <taxon>Bacteria</taxon>
        <taxon>Bacillati</taxon>
        <taxon>Actinomycetota</taxon>
        <taxon>Actinomycetes</taxon>
        <taxon>Streptosporangiales</taxon>
        <taxon>Thermomonosporaceae</taxon>
        <taxon>Thermomonospora</taxon>
    </lineage>
</organism>
<feature type="domain" description="Metallo-beta-lactamase" evidence="7">
    <location>
        <begin position="49"/>
        <end position="270"/>
    </location>
</feature>
<evidence type="ECO:0000256" key="2">
    <source>
        <dbReference type="ARBA" id="ARBA00008481"/>
    </source>
</evidence>
<evidence type="ECO:0000256" key="5">
    <source>
        <dbReference type="ARBA" id="ARBA00022905"/>
    </source>
</evidence>
<dbReference type="RefSeq" id="WP_103939415.1">
    <property type="nucleotide sequence ID" value="NZ_FNVO01000008.1"/>
</dbReference>
<comment type="pathway">
    <text evidence="1 6">Cofactor biosynthesis; pyrroloquinoline quinone biosynthesis.</text>
</comment>
<sequence length="304" mass="32345">MKIRVLGTAAGGGSPQWNCSCVQCARARRAGPPSWRTQDSLAVSGTGDTWYLVNASPDVRAQILLAPELTPRPGTRETPLRGVLLSSAELDHTIGLAVLREGAPLNVYAPPAVIGALSSAFPLRDVLAPYADHRWHAVEPGDPLRLDERLVVTAVSLGDKRPRYARGLPGRDWVVAYSIEDEVTGRRLVYAPNLASWPEEFDKAAAGADVLIADGTFWSDDELRRATRTPPRTAPTPPRATVMGHLPVAGPGGVGERLAALPGGRRLLTHLNNTNPLLDATSDQSLALASSSVEVAADGMVLEL</sequence>
<dbReference type="Proteomes" id="UP000236723">
    <property type="component" value="Unassembled WGS sequence"/>
</dbReference>
<dbReference type="UniPathway" id="UPA00539"/>
<evidence type="ECO:0000256" key="4">
    <source>
        <dbReference type="ARBA" id="ARBA00022448"/>
    </source>
</evidence>
<proteinExistence type="inferred from homology"/>
<keyword evidence="4 6" id="KW-0813">Transport</keyword>